<dbReference type="EMBL" id="LXFE01000931">
    <property type="protein sequence ID" value="OLL24215.1"/>
    <property type="molecule type" value="Genomic_DNA"/>
</dbReference>
<sequence>MPPQKKRKHYNPGHIDTSKPSANPILKDHGQKYTLSVALPGSIIANSQTPELKTALAGSVTPPLETFSLINKIARSLAIFNVDEIVIYDDTPKKSDDQHPYMEKHAGLSASDIFLAKILQYLETPQYLRKSIFPMHRDLKFAGLLNPLDCPHHLRIDDDLPFREGITLLDFAKNGTLVDAGLRLRVFVPGKRIHQNTRVTVRIKKNYGEYIEGEIVPSTTPKQEVGLYWGYKVRIADSISAVFTESPYTNGYDITLGTSERGDEISSISIPEFSHMLVVFGGLAGIEYAIDNDPALEIQGSDAKELFDLWINTCPEQGSRTIRTEEAVLITLGQLRGPIKEKGII</sequence>
<evidence type="ECO:0000313" key="3">
    <source>
        <dbReference type="EMBL" id="OLL24215.1"/>
    </source>
</evidence>
<feature type="region of interest" description="Disordered" evidence="2">
    <location>
        <begin position="1"/>
        <end position="24"/>
    </location>
</feature>
<keyword evidence="3" id="KW-0489">Methyltransferase</keyword>
<dbReference type="SUPFAM" id="SSF75217">
    <property type="entry name" value="alpha/beta knot"/>
    <property type="match status" value="1"/>
</dbReference>
<dbReference type="GO" id="GO:0008168">
    <property type="term" value="F:methyltransferase activity"/>
    <property type="evidence" value="ECO:0007669"/>
    <property type="project" value="UniProtKB-KW"/>
</dbReference>
<dbReference type="InterPro" id="IPR029028">
    <property type="entry name" value="Alpha/beta_knot_MTases"/>
</dbReference>
<proteinExistence type="inferred from homology"/>
<evidence type="ECO:0000313" key="4">
    <source>
        <dbReference type="Proteomes" id="UP000186594"/>
    </source>
</evidence>
<dbReference type="CDD" id="cd18086">
    <property type="entry name" value="HsC9orf114-like"/>
    <property type="match status" value="1"/>
</dbReference>
<protein>
    <submittedName>
        <fullName evidence="3">Putative methyltransferase C9orf114</fullName>
    </submittedName>
</protein>
<dbReference type="PANTHER" id="PTHR12150">
    <property type="entry name" value="CLASS IV SAM-BINDING METHYLTRANSFERASE-RELATED"/>
    <property type="match status" value="1"/>
</dbReference>
<dbReference type="AlphaFoldDB" id="A0A1U7LNI4"/>
<evidence type="ECO:0000256" key="1">
    <source>
        <dbReference type="ARBA" id="ARBA00009841"/>
    </source>
</evidence>
<organism evidence="3 4">
    <name type="scientific">Neolecta irregularis (strain DAH-3)</name>
    <dbReference type="NCBI Taxonomy" id="1198029"/>
    <lineage>
        <taxon>Eukaryota</taxon>
        <taxon>Fungi</taxon>
        <taxon>Dikarya</taxon>
        <taxon>Ascomycota</taxon>
        <taxon>Taphrinomycotina</taxon>
        <taxon>Neolectales</taxon>
        <taxon>Neolectaceae</taxon>
        <taxon>Neolecta</taxon>
    </lineage>
</organism>
<dbReference type="STRING" id="1198029.A0A1U7LNI4"/>
<dbReference type="Proteomes" id="UP000186594">
    <property type="component" value="Unassembled WGS sequence"/>
</dbReference>
<dbReference type="Pfam" id="PF02598">
    <property type="entry name" value="Methyltrn_RNA_3"/>
    <property type="match status" value="1"/>
</dbReference>
<dbReference type="Gene3D" id="3.40.1280.10">
    <property type="match status" value="2"/>
</dbReference>
<dbReference type="SUPFAM" id="SSF50249">
    <property type="entry name" value="Nucleic acid-binding proteins"/>
    <property type="match status" value="1"/>
</dbReference>
<evidence type="ECO:0000256" key="2">
    <source>
        <dbReference type="SAM" id="MobiDB-lite"/>
    </source>
</evidence>
<gene>
    <name evidence="3" type="ORF">NEOLI_003652</name>
</gene>
<dbReference type="GO" id="GO:0032259">
    <property type="term" value="P:methylation"/>
    <property type="evidence" value="ECO:0007669"/>
    <property type="project" value="UniProtKB-KW"/>
</dbReference>
<dbReference type="PANTHER" id="PTHR12150:SF13">
    <property type="entry name" value="METHYLTRANSFERASE C9ORF114-RELATED"/>
    <property type="match status" value="1"/>
</dbReference>
<name>A0A1U7LNI4_NEOID</name>
<reference evidence="3 4" key="1">
    <citation type="submission" date="2016-04" db="EMBL/GenBank/DDBJ databases">
        <title>Evolutionary innovation and constraint leading to complex multicellularity in the Ascomycota.</title>
        <authorList>
            <person name="Cisse O."/>
            <person name="Nguyen A."/>
            <person name="Hewitt D.A."/>
            <person name="Jedd G."/>
            <person name="Stajich J.E."/>
        </authorList>
    </citation>
    <scope>NUCLEOTIDE SEQUENCE [LARGE SCALE GENOMIC DNA]</scope>
    <source>
        <strain evidence="3 4">DAH-3</strain>
    </source>
</reference>
<dbReference type="OrthoDB" id="361029at2759"/>
<keyword evidence="4" id="KW-1185">Reference proteome</keyword>
<accession>A0A1U7LNI4</accession>
<dbReference type="InterPro" id="IPR012340">
    <property type="entry name" value="NA-bd_OB-fold"/>
</dbReference>
<dbReference type="InterPro" id="IPR029026">
    <property type="entry name" value="tRNA_m1G_MTases_N"/>
</dbReference>
<feature type="compositionally biased region" description="Basic residues" evidence="2">
    <location>
        <begin position="1"/>
        <end position="11"/>
    </location>
</feature>
<dbReference type="OMA" id="FFPIHKD"/>
<comment type="caution">
    <text evidence="3">The sequence shown here is derived from an EMBL/GenBank/DDBJ whole genome shotgun (WGS) entry which is preliminary data.</text>
</comment>
<keyword evidence="3" id="KW-0808">Transferase</keyword>
<dbReference type="InterPro" id="IPR003750">
    <property type="entry name" value="Put_MeTrfase-C9orf114-like"/>
</dbReference>
<comment type="similarity">
    <text evidence="1">Belongs to the class IV-like SAM-binding methyltransferase superfamily.</text>
</comment>